<name>A0A5B9WD22_9BACT</name>
<dbReference type="KEGG" id="agv:OJF2_71710"/>
<evidence type="ECO:0000313" key="2">
    <source>
        <dbReference type="Proteomes" id="UP000324233"/>
    </source>
</evidence>
<gene>
    <name evidence="1" type="ORF">OJF2_71710</name>
</gene>
<dbReference type="Proteomes" id="UP000324233">
    <property type="component" value="Chromosome"/>
</dbReference>
<protein>
    <submittedName>
        <fullName evidence="1">Uncharacterized protein</fullName>
    </submittedName>
</protein>
<evidence type="ECO:0000313" key="1">
    <source>
        <dbReference type="EMBL" id="QEH38568.1"/>
    </source>
</evidence>
<sequence>MAGTAAKGLGCELMVDDRVPRSAVNYLGLAYGATGRLPGAIAPLGRVRDVSMAGLGPDRVNTLDVLSSLAVLDEQAR</sequence>
<proteinExistence type="predicted"/>
<reference evidence="1 2" key="1">
    <citation type="submission" date="2019-08" db="EMBL/GenBank/DDBJ databases">
        <title>Deep-cultivation of Planctomycetes and their phenomic and genomic characterization uncovers novel biology.</title>
        <authorList>
            <person name="Wiegand S."/>
            <person name="Jogler M."/>
            <person name="Boedeker C."/>
            <person name="Pinto D."/>
            <person name="Vollmers J."/>
            <person name="Rivas-Marin E."/>
            <person name="Kohn T."/>
            <person name="Peeters S.H."/>
            <person name="Heuer A."/>
            <person name="Rast P."/>
            <person name="Oberbeckmann S."/>
            <person name="Bunk B."/>
            <person name="Jeske O."/>
            <person name="Meyerdierks A."/>
            <person name="Storesund J.E."/>
            <person name="Kallscheuer N."/>
            <person name="Luecker S."/>
            <person name="Lage O.M."/>
            <person name="Pohl T."/>
            <person name="Merkel B.J."/>
            <person name="Hornburger P."/>
            <person name="Mueller R.-W."/>
            <person name="Bruemmer F."/>
            <person name="Labrenz M."/>
            <person name="Spormann A.M."/>
            <person name="Op den Camp H."/>
            <person name="Overmann J."/>
            <person name="Amann R."/>
            <person name="Jetten M.S.M."/>
            <person name="Mascher T."/>
            <person name="Medema M.H."/>
            <person name="Devos D.P."/>
            <person name="Kaster A.-K."/>
            <person name="Ovreas L."/>
            <person name="Rohde M."/>
            <person name="Galperin M.Y."/>
            <person name="Jogler C."/>
        </authorList>
    </citation>
    <scope>NUCLEOTIDE SEQUENCE [LARGE SCALE GENOMIC DNA]</scope>
    <source>
        <strain evidence="1 2">OJF2</strain>
    </source>
</reference>
<accession>A0A5B9WD22</accession>
<organism evidence="1 2">
    <name type="scientific">Aquisphaera giovannonii</name>
    <dbReference type="NCBI Taxonomy" id="406548"/>
    <lineage>
        <taxon>Bacteria</taxon>
        <taxon>Pseudomonadati</taxon>
        <taxon>Planctomycetota</taxon>
        <taxon>Planctomycetia</taxon>
        <taxon>Isosphaerales</taxon>
        <taxon>Isosphaeraceae</taxon>
        <taxon>Aquisphaera</taxon>
    </lineage>
</organism>
<dbReference type="EMBL" id="CP042997">
    <property type="protein sequence ID" value="QEH38568.1"/>
    <property type="molecule type" value="Genomic_DNA"/>
</dbReference>
<keyword evidence="2" id="KW-1185">Reference proteome</keyword>
<dbReference type="AlphaFoldDB" id="A0A5B9WD22"/>